<keyword evidence="5" id="KW-0508">mRNA splicing</keyword>
<feature type="compositionally biased region" description="Basic and acidic residues" evidence="7">
    <location>
        <begin position="28"/>
        <end position="37"/>
    </location>
</feature>
<name>A0A811NZG2_9POAL</name>
<dbReference type="PANTHER" id="PTHR23329">
    <property type="entry name" value="TUFTELIN-INTERACTING PROTEIN 11-RELATED"/>
    <property type="match status" value="1"/>
</dbReference>
<dbReference type="InterPro" id="IPR022159">
    <property type="entry name" value="STIP/TFIP11_N"/>
</dbReference>
<dbReference type="PANTHER" id="PTHR23329:SF1">
    <property type="entry name" value="TUFTELIN-INTERACTING PROTEIN 11"/>
    <property type="match status" value="1"/>
</dbReference>
<dbReference type="AlphaFoldDB" id="A0A811NZG2"/>
<organism evidence="9 10">
    <name type="scientific">Miscanthus lutarioriparius</name>
    <dbReference type="NCBI Taxonomy" id="422564"/>
    <lineage>
        <taxon>Eukaryota</taxon>
        <taxon>Viridiplantae</taxon>
        <taxon>Streptophyta</taxon>
        <taxon>Embryophyta</taxon>
        <taxon>Tracheophyta</taxon>
        <taxon>Spermatophyta</taxon>
        <taxon>Magnoliopsida</taxon>
        <taxon>Liliopsida</taxon>
        <taxon>Poales</taxon>
        <taxon>Poaceae</taxon>
        <taxon>PACMAD clade</taxon>
        <taxon>Panicoideae</taxon>
        <taxon>Andropogonodae</taxon>
        <taxon>Andropogoneae</taxon>
        <taxon>Saccharinae</taxon>
        <taxon>Miscanthus</taxon>
    </lineage>
</organism>
<evidence type="ECO:0000256" key="7">
    <source>
        <dbReference type="SAM" id="MobiDB-lite"/>
    </source>
</evidence>
<dbReference type="Pfam" id="PF12457">
    <property type="entry name" value="TIP_N"/>
    <property type="match status" value="1"/>
</dbReference>
<evidence type="ECO:0000256" key="5">
    <source>
        <dbReference type="ARBA" id="ARBA00023187"/>
    </source>
</evidence>
<dbReference type="PROSITE" id="PS50174">
    <property type="entry name" value="G_PATCH"/>
    <property type="match status" value="1"/>
</dbReference>
<dbReference type="OrthoDB" id="4822at2759"/>
<dbReference type="Pfam" id="PF01585">
    <property type="entry name" value="G-patch"/>
    <property type="match status" value="1"/>
</dbReference>
<dbReference type="InterPro" id="IPR045211">
    <property type="entry name" value="TFP11/STIP/Ntr1"/>
</dbReference>
<keyword evidence="3" id="KW-0507">mRNA processing</keyword>
<feature type="region of interest" description="Disordered" evidence="7">
    <location>
        <begin position="128"/>
        <end position="166"/>
    </location>
</feature>
<feature type="compositionally biased region" description="Basic and acidic residues" evidence="7">
    <location>
        <begin position="1"/>
        <end position="20"/>
    </location>
</feature>
<dbReference type="SMART" id="SM00443">
    <property type="entry name" value="G_patch"/>
    <property type="match status" value="1"/>
</dbReference>
<evidence type="ECO:0000259" key="8">
    <source>
        <dbReference type="PROSITE" id="PS50174"/>
    </source>
</evidence>
<dbReference type="EMBL" id="CAJGYO010000005">
    <property type="protein sequence ID" value="CAD6229616.1"/>
    <property type="molecule type" value="Genomic_DNA"/>
</dbReference>
<comment type="similarity">
    <text evidence="2">Belongs to the TFP11/STIP family.</text>
</comment>
<sequence>MDGGERARRTRHDSDDDNGSHRRKRRRDASAEPDLSKPVRFVSSGSVIPSRNPGPGPVSATAKEDEAKAGAEEASVVKPPPAPGSVRSNAKVVEMMRIMRYVDGMDLGKDGQGITEPVAVTERHKNAGLGHGEEPMTQSVKENLPPPTSTKERPPRWSKKARARKAPVLAKNALPATRADQALEEAEGHPTVVQKVIDRRGRQERVLTDLRGLNDEQGQGQEMQADDAPMPELQHNVRLLVDDTEANVVWLDGQLRREHEKAASLAREETKLSKQEAAQKRQLQVMETIAGALEQVRMDDSAGVLTLEGLLLTFRDLKARFEEEFKMCGMAWVACQFAHPLMVGFFLGWQPLVDPSVGLELMSSWKDLLEGDGDQPYDFSHGAAASNLQWRRTNSWEARVPEPMLEFLNTWGQVLPPVALQLILEHVVMPKLSAAVDSWDPRREKVPIHVWVHPWLPMLEQSSIETLCHAIRCKLSSVLRVWQAHDTSAHALLSPWKNVFDSAVWEDLIASYIAPKLRMALQEFQINPADQKLDQFRCVMVWASTIPVRCMVRLLEVDFFSKWHKVLYHWLCSPNPDFNEIVNWYKCWKDSFPPQLLADARIRMLLALGLDMMDRDAEGLDVVQPGTGENMPYLRGSGREKLQVDAADKASQFPSCHGATEPDLSFKECIQAYAMEKGLLFMPRVGRFYNGMPVYEFGSVNICLDSVRVVYAQLRQGIEGWSAVSLRQLVEMNWVGRTC</sequence>
<dbReference type="Proteomes" id="UP000604825">
    <property type="component" value="Unassembled WGS sequence"/>
</dbReference>
<dbReference type="GO" id="GO:0000390">
    <property type="term" value="P:spliceosomal complex disassembly"/>
    <property type="evidence" value="ECO:0007669"/>
    <property type="project" value="InterPro"/>
</dbReference>
<dbReference type="InterPro" id="IPR000467">
    <property type="entry name" value="G_patch_dom"/>
</dbReference>
<keyword evidence="6" id="KW-0539">Nucleus</keyword>
<evidence type="ECO:0000256" key="4">
    <source>
        <dbReference type="ARBA" id="ARBA00022728"/>
    </source>
</evidence>
<dbReference type="InterPro" id="IPR022783">
    <property type="entry name" value="GCFC_dom"/>
</dbReference>
<feature type="compositionally biased region" description="Basic and acidic residues" evidence="7">
    <location>
        <begin position="62"/>
        <end position="71"/>
    </location>
</feature>
<reference evidence="9" key="1">
    <citation type="submission" date="2020-10" db="EMBL/GenBank/DDBJ databases">
        <authorList>
            <person name="Han B."/>
            <person name="Lu T."/>
            <person name="Zhao Q."/>
            <person name="Huang X."/>
            <person name="Zhao Y."/>
        </authorList>
    </citation>
    <scope>NUCLEOTIDE SEQUENCE</scope>
</reference>
<keyword evidence="4" id="KW-0747">Spliceosome</keyword>
<proteinExistence type="inferred from homology"/>
<evidence type="ECO:0000256" key="6">
    <source>
        <dbReference type="ARBA" id="ARBA00023242"/>
    </source>
</evidence>
<dbReference type="GO" id="GO:0003676">
    <property type="term" value="F:nucleic acid binding"/>
    <property type="evidence" value="ECO:0007669"/>
    <property type="project" value="InterPro"/>
</dbReference>
<comment type="caution">
    <text evidence="9">The sequence shown here is derived from an EMBL/GenBank/DDBJ whole genome shotgun (WGS) entry which is preliminary data.</text>
</comment>
<evidence type="ECO:0000313" key="9">
    <source>
        <dbReference type="EMBL" id="CAD6229616.1"/>
    </source>
</evidence>
<dbReference type="Pfam" id="PF07842">
    <property type="entry name" value="GCFC"/>
    <property type="match status" value="1"/>
</dbReference>
<feature type="region of interest" description="Disordered" evidence="7">
    <location>
        <begin position="1"/>
        <end position="86"/>
    </location>
</feature>
<evidence type="ECO:0000256" key="1">
    <source>
        <dbReference type="ARBA" id="ARBA00004123"/>
    </source>
</evidence>
<dbReference type="GO" id="GO:0071008">
    <property type="term" value="C:U2-type post-mRNA release spliceosomal complex"/>
    <property type="evidence" value="ECO:0007669"/>
    <property type="project" value="TreeGrafter"/>
</dbReference>
<evidence type="ECO:0000256" key="3">
    <source>
        <dbReference type="ARBA" id="ARBA00022664"/>
    </source>
</evidence>
<evidence type="ECO:0000313" key="10">
    <source>
        <dbReference type="Proteomes" id="UP000604825"/>
    </source>
</evidence>
<evidence type="ECO:0000256" key="2">
    <source>
        <dbReference type="ARBA" id="ARBA00010900"/>
    </source>
</evidence>
<accession>A0A811NZG2</accession>
<protein>
    <recommendedName>
        <fullName evidence="8">G-patch domain-containing protein</fullName>
    </recommendedName>
</protein>
<comment type="subcellular location">
    <subcellularLocation>
        <location evidence="1">Nucleus</location>
    </subcellularLocation>
</comment>
<feature type="compositionally biased region" description="Basic residues" evidence="7">
    <location>
        <begin position="156"/>
        <end position="165"/>
    </location>
</feature>
<keyword evidence="10" id="KW-1185">Reference proteome</keyword>
<gene>
    <name evidence="9" type="ORF">NCGR_LOCUS20130</name>
</gene>
<feature type="domain" description="G-patch" evidence="8">
    <location>
        <begin position="88"/>
        <end position="134"/>
    </location>
</feature>